<organism evidence="6 7">
    <name type="scientific">Acanthosepion pharaonis</name>
    <name type="common">Pharaoh cuttlefish</name>
    <name type="synonym">Sepia pharaonis</name>
    <dbReference type="NCBI Taxonomy" id="158019"/>
    <lineage>
        <taxon>Eukaryota</taxon>
        <taxon>Metazoa</taxon>
        <taxon>Spiralia</taxon>
        <taxon>Lophotrochozoa</taxon>
        <taxon>Mollusca</taxon>
        <taxon>Cephalopoda</taxon>
        <taxon>Coleoidea</taxon>
        <taxon>Decapodiformes</taxon>
        <taxon>Sepiida</taxon>
        <taxon>Sepiina</taxon>
        <taxon>Sepiidae</taxon>
        <taxon>Acanthosepion</taxon>
    </lineage>
</organism>
<reference evidence="6" key="1">
    <citation type="submission" date="2021-01" db="EMBL/GenBank/DDBJ databases">
        <authorList>
            <person name="Li R."/>
            <person name="Bekaert M."/>
        </authorList>
    </citation>
    <scope>NUCLEOTIDE SEQUENCE</scope>
    <source>
        <strain evidence="6">Farmed</strain>
    </source>
</reference>
<dbReference type="SUPFAM" id="SSF53300">
    <property type="entry name" value="vWA-like"/>
    <property type="match status" value="1"/>
</dbReference>
<feature type="domain" description="Apple" evidence="4">
    <location>
        <begin position="585"/>
        <end position="654"/>
    </location>
</feature>
<dbReference type="OrthoDB" id="6114226at2759"/>
<dbReference type="Gene3D" id="3.50.4.10">
    <property type="entry name" value="Hepatocyte Growth Factor"/>
    <property type="match status" value="1"/>
</dbReference>
<dbReference type="SMART" id="SM00832">
    <property type="entry name" value="C8"/>
    <property type="match status" value="1"/>
</dbReference>
<dbReference type="Pfam" id="PF01826">
    <property type="entry name" value="TIL"/>
    <property type="match status" value="1"/>
</dbReference>
<dbReference type="PANTHER" id="PTHR11339:SF373">
    <property type="entry name" value="VWFD DOMAIN-CONTAINING PROTEIN"/>
    <property type="match status" value="1"/>
</dbReference>
<dbReference type="FunFam" id="2.10.25.10:FF:000055">
    <property type="entry name" value="alpha-tectorin isoform X1"/>
    <property type="match status" value="1"/>
</dbReference>
<protein>
    <submittedName>
        <fullName evidence="6">Uncharacterized protein</fullName>
    </submittedName>
</protein>
<keyword evidence="2" id="KW-0325">Glycoprotein</keyword>
<dbReference type="Pfam" id="PF00094">
    <property type="entry name" value="VWD"/>
    <property type="match status" value="1"/>
</dbReference>
<comment type="caution">
    <text evidence="6">The sequence shown here is derived from an EMBL/GenBank/DDBJ whole genome shotgun (WGS) entry which is preliminary data.</text>
</comment>
<accession>A0A812BG23</accession>
<dbReference type="InterPro" id="IPR036465">
    <property type="entry name" value="vWFA_dom_sf"/>
</dbReference>
<dbReference type="InterPro" id="IPR036084">
    <property type="entry name" value="Ser_inhib-like_sf"/>
</dbReference>
<feature type="signal peptide" evidence="3">
    <location>
        <begin position="1"/>
        <end position="23"/>
    </location>
</feature>
<dbReference type="InterPro" id="IPR001846">
    <property type="entry name" value="VWF_type-D"/>
</dbReference>
<evidence type="ECO:0000256" key="2">
    <source>
        <dbReference type="ARBA" id="ARBA00023180"/>
    </source>
</evidence>
<dbReference type="PROSITE" id="PS50948">
    <property type="entry name" value="PAN"/>
    <property type="match status" value="1"/>
</dbReference>
<dbReference type="GO" id="GO:0005615">
    <property type="term" value="C:extracellular space"/>
    <property type="evidence" value="ECO:0007669"/>
    <property type="project" value="TreeGrafter"/>
</dbReference>
<dbReference type="SUPFAM" id="SSF57567">
    <property type="entry name" value="Serine protease inhibitors"/>
    <property type="match status" value="1"/>
</dbReference>
<dbReference type="SUPFAM" id="SSF57414">
    <property type="entry name" value="Hairpin loop containing domain-like"/>
    <property type="match status" value="1"/>
</dbReference>
<gene>
    <name evidence="6" type="ORF">SPHA_16155</name>
</gene>
<dbReference type="AlphaFoldDB" id="A0A812BG23"/>
<evidence type="ECO:0000313" key="7">
    <source>
        <dbReference type="Proteomes" id="UP000597762"/>
    </source>
</evidence>
<dbReference type="InterPro" id="IPR014853">
    <property type="entry name" value="VWF/SSPO/ZAN-like_Cys-rich_dom"/>
</dbReference>
<name>A0A812BG23_ACAPH</name>
<evidence type="ECO:0000256" key="1">
    <source>
        <dbReference type="ARBA" id="ARBA00023157"/>
    </source>
</evidence>
<dbReference type="CDD" id="cd19941">
    <property type="entry name" value="TIL"/>
    <property type="match status" value="1"/>
</dbReference>
<evidence type="ECO:0000313" key="6">
    <source>
        <dbReference type="EMBL" id="CAE1226747.1"/>
    </source>
</evidence>
<dbReference type="PROSITE" id="PS51233">
    <property type="entry name" value="VWFD"/>
    <property type="match status" value="1"/>
</dbReference>
<feature type="chain" id="PRO_5032972017" evidence="3">
    <location>
        <begin position="24"/>
        <end position="677"/>
    </location>
</feature>
<dbReference type="InterPro" id="IPR003609">
    <property type="entry name" value="Pan_app"/>
</dbReference>
<dbReference type="Proteomes" id="UP000597762">
    <property type="component" value="Unassembled WGS sequence"/>
</dbReference>
<dbReference type="InterPro" id="IPR050780">
    <property type="entry name" value="Mucin_vWF_Thrombospondin_sf"/>
</dbReference>
<dbReference type="PANTHER" id="PTHR11339">
    <property type="entry name" value="EXTRACELLULAR MATRIX GLYCOPROTEIN RELATED"/>
    <property type="match status" value="1"/>
</dbReference>
<feature type="domain" description="VWFD" evidence="5">
    <location>
        <begin position="1"/>
        <end position="147"/>
    </location>
</feature>
<dbReference type="Gene3D" id="2.10.25.10">
    <property type="entry name" value="Laminin"/>
    <property type="match status" value="1"/>
</dbReference>
<dbReference type="Pfam" id="PF00024">
    <property type="entry name" value="PAN_1"/>
    <property type="match status" value="1"/>
</dbReference>
<sequence>MDSVTMVMWKICVLALILPYTIGFVPKAKPCEKTVADIVFLLDGSGSVNGEKRTLPITNVWGFSATYSAGWITVTTKWGLKAEFDGRHRVTVKVPGSFANKLSGICGDCNGKKDDYRTKEGRDVSKESNKFSLIGTSYKVDDDSDKPNTNGDKCVPISKCGCNNNGIYMALNEVIINKKCTKKTMCSRNNKLETSNLKECTGNRECIIKNGVRGCICKHGFQLTNGKCLKTACEKTVADIVFLLDGSGSNEHRGNTRVSYTRMVDVKLKGVTIRLLPRNKILLNEVIINKKCTKKTLCLGKDKLETSNLKECTRNRECIIKNGVRGCICKHGFQLKNGKCLETVGNFDALHSISEKITKKTCEVVDDSDKPQKNCNVTDFVTNCQDKDVNSCKILLNKKGPFATCLQKLGNSANDYFESCKIDACAYKNSPRIFKTVICQAYEALAKKCEELNVLINWRPEAKCPMKCPKNMVYAYNTSACQPSCSDQKPVCTEGFMEGCVCKHGYILSGQKCVPIASCGCTFDGMYLNVKSKFLLNDCSEKIICLPGGQIKKQPGCGSNSVCVVRGGERVCACKDGFQMINGICRMMHMFIRVSVAFIEGKPIKKKRAKVPKECAKLCLHIKTCTSFNFDELREMCELFSINAENYTLVSGDCPYKDYYQLIETLDRIPELPKILP</sequence>
<keyword evidence="3" id="KW-0732">Signal</keyword>
<keyword evidence="1" id="KW-1015">Disulfide bond</keyword>
<dbReference type="GO" id="GO:0031012">
    <property type="term" value="C:extracellular matrix"/>
    <property type="evidence" value="ECO:0007669"/>
    <property type="project" value="TreeGrafter"/>
</dbReference>
<proteinExistence type="predicted"/>
<dbReference type="InterPro" id="IPR000742">
    <property type="entry name" value="EGF"/>
</dbReference>
<dbReference type="EMBL" id="CAHIKZ030000565">
    <property type="protein sequence ID" value="CAE1226747.1"/>
    <property type="molecule type" value="Genomic_DNA"/>
</dbReference>
<evidence type="ECO:0000259" key="5">
    <source>
        <dbReference type="PROSITE" id="PS51233"/>
    </source>
</evidence>
<evidence type="ECO:0000259" key="4">
    <source>
        <dbReference type="PROSITE" id="PS50948"/>
    </source>
</evidence>
<keyword evidence="7" id="KW-1185">Reference proteome</keyword>
<evidence type="ECO:0000256" key="3">
    <source>
        <dbReference type="SAM" id="SignalP"/>
    </source>
</evidence>
<dbReference type="SMART" id="SM00181">
    <property type="entry name" value="EGF"/>
    <property type="match status" value="4"/>
</dbReference>
<dbReference type="InterPro" id="IPR002919">
    <property type="entry name" value="TIL_dom"/>
</dbReference>